<name>A0A0C1UTP0_9CYAN</name>
<dbReference type="EMBL" id="JTHE02000003">
    <property type="protein sequence ID" value="NEV69694.1"/>
    <property type="molecule type" value="Genomic_DNA"/>
</dbReference>
<accession>A0A0C1UTP0</accession>
<reference evidence="1" key="1">
    <citation type="submission" date="2014-11" db="EMBL/GenBank/DDBJ databases">
        <authorList>
            <person name="Malar M.C."/>
            <person name="Sen D."/>
            <person name="Tripathy S."/>
        </authorList>
    </citation>
    <scope>NUCLEOTIDE SEQUENCE</scope>
    <source>
        <strain evidence="1">BDU141951</strain>
    </source>
</reference>
<reference evidence="1" key="3">
    <citation type="submission" date="2020-02" db="EMBL/GenBank/DDBJ databases">
        <authorList>
            <person name="Sarangi A.N."/>
            <person name="Ghosh S."/>
            <person name="Mukherjee M."/>
            <person name="Tripathy S."/>
        </authorList>
    </citation>
    <scope>NUCLEOTIDE SEQUENCE</scope>
    <source>
        <strain evidence="1">BDU141951</strain>
    </source>
</reference>
<dbReference type="AlphaFoldDB" id="A0A0C1UTP0"/>
<proteinExistence type="predicted"/>
<dbReference type="Pfam" id="PF18849">
    <property type="entry name" value="baeRF_family7"/>
    <property type="match status" value="1"/>
</dbReference>
<protein>
    <submittedName>
        <fullName evidence="1">Uncharacterized protein</fullName>
    </submittedName>
</protein>
<sequence>MQLLSQSEFKRLSQSASDYSTSIFLPTHKAGPEIQQDSIRLKNLLNEAQEALTAAGLDSASAKQMLTPGFELLDNQMFWRHQSHGLALFFTPESMQYYRLPLPFESLVSVGDRFHLKPLLPLFFSDRYFYILALSQNQVRLFQSTRYRISEVELEGVPTSLAEALKYDDPEAQLQYHSGGGDGSTPTYHGQGTSGTDDKDAIRRFLAKVSKGLHPYLNEESAPLVLASVEYLQPIYHDVSDYPHLMAEGITQNPDVADPEDLRQAAWEHVSTLIEQSHQAALEQYHSLAGTGKASDRLPELLKAACRGQVDTLFTKTNSHCWGQFDRQSGQLEQHPQPQPDDEDLLDLAAVQTFLQGGDVYLLNEADMPTDAPVAAVYRYGIPAEVG</sequence>
<evidence type="ECO:0000313" key="1">
    <source>
        <dbReference type="EMBL" id="NEV69694.1"/>
    </source>
</evidence>
<comment type="caution">
    <text evidence="1">The sequence shown here is derived from an EMBL/GenBank/DDBJ whole genome shotgun (WGS) entry which is preliminary data.</text>
</comment>
<reference evidence="1" key="2">
    <citation type="journal article" date="2015" name="Genome Announc.">
        <title>Draft Genome Sequence of Filamentous Marine Cyanobacterium Lyngbya confervoides Strain BDU141951.</title>
        <authorList>
            <person name="Chandrababunaidu M.M."/>
            <person name="Sen D."/>
            <person name="Tripathy S."/>
        </authorList>
    </citation>
    <scope>NUCLEOTIDE SEQUENCE</scope>
    <source>
        <strain evidence="1">BDU141951</strain>
    </source>
</reference>
<dbReference type="InterPro" id="IPR040837">
    <property type="entry name" value="Bact_RF_family7"/>
</dbReference>
<gene>
    <name evidence="1" type="ORF">QQ91_021595</name>
</gene>
<organism evidence="1">
    <name type="scientific">Lyngbya confervoides BDU141951</name>
    <dbReference type="NCBI Taxonomy" id="1574623"/>
    <lineage>
        <taxon>Bacteria</taxon>
        <taxon>Bacillati</taxon>
        <taxon>Cyanobacteriota</taxon>
        <taxon>Cyanophyceae</taxon>
        <taxon>Oscillatoriophycideae</taxon>
        <taxon>Oscillatoriales</taxon>
        <taxon>Microcoleaceae</taxon>
        <taxon>Lyngbya</taxon>
    </lineage>
</organism>